<evidence type="ECO:0000313" key="3">
    <source>
        <dbReference type="EMBL" id="TBH78249.1"/>
    </source>
</evidence>
<dbReference type="Pfam" id="PF04909">
    <property type="entry name" value="Amidohydro_2"/>
    <property type="match status" value="1"/>
</dbReference>
<name>A0A6H3F928_9BACT</name>
<keyword evidence="3" id="KW-0378">Hydrolase</keyword>
<dbReference type="SUPFAM" id="SSF51556">
    <property type="entry name" value="Metallo-dependent hydrolases"/>
    <property type="match status" value="1"/>
</dbReference>
<dbReference type="InterPro" id="IPR032466">
    <property type="entry name" value="Metal_Hydrolase"/>
</dbReference>
<comment type="caution">
    <text evidence="3">The sequence shown here is derived from an EMBL/GenBank/DDBJ whole genome shotgun (WGS) entry which is preliminary data.</text>
</comment>
<organism evidence="3 4">
    <name type="scientific">Desulfovibrio legallii</name>
    <dbReference type="NCBI Taxonomy" id="571438"/>
    <lineage>
        <taxon>Bacteria</taxon>
        <taxon>Pseudomonadati</taxon>
        <taxon>Thermodesulfobacteriota</taxon>
        <taxon>Desulfovibrionia</taxon>
        <taxon>Desulfovibrionales</taxon>
        <taxon>Desulfovibrionaceae</taxon>
        <taxon>Desulfovibrio</taxon>
    </lineage>
</organism>
<evidence type="ECO:0000259" key="2">
    <source>
        <dbReference type="Pfam" id="PF04909"/>
    </source>
</evidence>
<dbReference type="GO" id="GO:0016831">
    <property type="term" value="F:carboxy-lyase activity"/>
    <property type="evidence" value="ECO:0007669"/>
    <property type="project" value="InterPro"/>
</dbReference>
<keyword evidence="4" id="KW-1185">Reference proteome</keyword>
<evidence type="ECO:0000313" key="4">
    <source>
        <dbReference type="Proteomes" id="UP000292919"/>
    </source>
</evidence>
<accession>A0A6H3F928</accession>
<dbReference type="InterPro" id="IPR006680">
    <property type="entry name" value="Amidohydro-rel"/>
</dbReference>
<sequence>MRIDIHTHAFHPKIARKAVDHLNAYYQLTCAGDGTIDHLLARQSAAGIDKCVVLCAATAPAQVIPANNYAIALQRAHPDRVIAFGTLHPGYAQWQKELDRLKAANIRGIKLHPDFQGFRLDDPRLWPIFEAAQKDFIFEIHIGDAMRPESAPSCPYKLAAILDAFPGLRIIAAHFGGYRMWAHSLKVLGGKLRENLWLDTSSTSPFATPLLLRRLLAAFPSERILFGTDWPLYDPLDERRRLQQKAGLDAEGMDRLLTNAAALFGPGHGQDAAAPVQAVPPLSVAAGH</sequence>
<dbReference type="Proteomes" id="UP000292919">
    <property type="component" value="Unassembled WGS sequence"/>
</dbReference>
<gene>
    <name evidence="3" type="ORF">EB812_11050</name>
</gene>
<dbReference type="InterPro" id="IPR032465">
    <property type="entry name" value="ACMSD"/>
</dbReference>
<dbReference type="GO" id="GO:0016787">
    <property type="term" value="F:hydrolase activity"/>
    <property type="evidence" value="ECO:0007669"/>
    <property type="project" value="UniProtKB-KW"/>
</dbReference>
<protein>
    <submittedName>
        <fullName evidence="3">Amidohydrolase</fullName>
    </submittedName>
</protein>
<feature type="domain" description="Amidohydrolase-related" evidence="2">
    <location>
        <begin position="3"/>
        <end position="265"/>
    </location>
</feature>
<dbReference type="GO" id="GO:0019748">
    <property type="term" value="P:secondary metabolic process"/>
    <property type="evidence" value="ECO:0007669"/>
    <property type="project" value="TreeGrafter"/>
</dbReference>
<evidence type="ECO:0000256" key="1">
    <source>
        <dbReference type="ARBA" id="ARBA00023239"/>
    </source>
</evidence>
<keyword evidence="1" id="KW-0456">Lyase</keyword>
<proteinExistence type="predicted"/>
<dbReference type="Gene3D" id="3.20.20.140">
    <property type="entry name" value="Metal-dependent hydrolases"/>
    <property type="match status" value="1"/>
</dbReference>
<dbReference type="PANTHER" id="PTHR21240">
    <property type="entry name" value="2-AMINO-3-CARBOXYLMUCONATE-6-SEMIALDEHYDE DECARBOXYLASE"/>
    <property type="match status" value="1"/>
</dbReference>
<reference evidence="3 4" key="1">
    <citation type="submission" date="2018-12" db="EMBL/GenBank/DDBJ databases">
        <title>First genome draft of Desulfovibrio legallis sp. nov.</title>
        <authorList>
            <person name="Ben Dhia O."/>
            <person name="Najjari A."/>
            <person name="Ferjani R."/>
            <person name="Fhoula I."/>
            <person name="Fardeau M.-L."/>
            <person name="Boudabbous A."/>
            <person name="Ouzari H.I."/>
        </authorList>
    </citation>
    <scope>NUCLEOTIDE SEQUENCE [LARGE SCALE GENOMIC DNA]</scope>
    <source>
        <strain evidence="3 4">H1T</strain>
    </source>
</reference>
<dbReference type="EMBL" id="SIXC01000017">
    <property type="protein sequence ID" value="TBH78249.1"/>
    <property type="molecule type" value="Genomic_DNA"/>
</dbReference>
<dbReference type="RefSeq" id="WP_118230543.1">
    <property type="nucleotide sequence ID" value="NZ_JAQDZC010000021.1"/>
</dbReference>
<dbReference type="GO" id="GO:0005737">
    <property type="term" value="C:cytoplasm"/>
    <property type="evidence" value="ECO:0007669"/>
    <property type="project" value="TreeGrafter"/>
</dbReference>
<dbReference type="AlphaFoldDB" id="A0A6H3F928"/>
<dbReference type="PANTHER" id="PTHR21240:SF28">
    <property type="entry name" value="ISO-OROTATE DECARBOXYLASE (EUROFUNG)"/>
    <property type="match status" value="1"/>
</dbReference>